<evidence type="ECO:0000256" key="1">
    <source>
        <dbReference type="SAM" id="MobiDB-lite"/>
    </source>
</evidence>
<accession>A0ABR1SCF5</accession>
<evidence type="ECO:0000313" key="2">
    <source>
        <dbReference type="EMBL" id="KAK8029513.1"/>
    </source>
</evidence>
<dbReference type="Proteomes" id="UP001444661">
    <property type="component" value="Unassembled WGS sequence"/>
</dbReference>
<gene>
    <name evidence="2" type="ORF">PG993_010804</name>
</gene>
<proteinExistence type="predicted"/>
<name>A0ABR1SCF5_9PEZI</name>
<comment type="caution">
    <text evidence="2">The sequence shown here is derived from an EMBL/GenBank/DDBJ whole genome shotgun (WGS) entry which is preliminary data.</text>
</comment>
<protein>
    <submittedName>
        <fullName evidence="2">Uncharacterized protein</fullName>
    </submittedName>
</protein>
<organism evidence="2 3">
    <name type="scientific">Apiospora rasikravindrae</name>
    <dbReference type="NCBI Taxonomy" id="990691"/>
    <lineage>
        <taxon>Eukaryota</taxon>
        <taxon>Fungi</taxon>
        <taxon>Dikarya</taxon>
        <taxon>Ascomycota</taxon>
        <taxon>Pezizomycotina</taxon>
        <taxon>Sordariomycetes</taxon>
        <taxon>Xylariomycetidae</taxon>
        <taxon>Amphisphaeriales</taxon>
        <taxon>Apiosporaceae</taxon>
        <taxon>Apiospora</taxon>
    </lineage>
</organism>
<keyword evidence="3" id="KW-1185">Reference proteome</keyword>
<evidence type="ECO:0000313" key="3">
    <source>
        <dbReference type="Proteomes" id="UP001444661"/>
    </source>
</evidence>
<reference evidence="2 3" key="1">
    <citation type="submission" date="2023-01" db="EMBL/GenBank/DDBJ databases">
        <title>Analysis of 21 Apiospora genomes using comparative genomics revels a genus with tremendous synthesis potential of carbohydrate active enzymes and secondary metabolites.</title>
        <authorList>
            <person name="Sorensen T."/>
        </authorList>
    </citation>
    <scope>NUCLEOTIDE SEQUENCE [LARGE SCALE GENOMIC DNA]</scope>
    <source>
        <strain evidence="2 3">CBS 33761</strain>
    </source>
</reference>
<sequence length="134" mass="15071">MLDDEVAIGGEAGLRHAVLANGDDRSNEEIQAVQALDVRKRCLALLPVVLVECQVGNGAHDARDGDDYGLRGDNHTRLQPILSWEKKRLKGWPDHLLGQTRHTVRQRDHRRQHEEAVGQRRHARDQSSATSNFS</sequence>
<feature type="region of interest" description="Disordered" evidence="1">
    <location>
        <begin position="95"/>
        <end position="134"/>
    </location>
</feature>
<dbReference type="EMBL" id="JAQQWK010000010">
    <property type="protein sequence ID" value="KAK8029513.1"/>
    <property type="molecule type" value="Genomic_DNA"/>
</dbReference>